<dbReference type="InterPro" id="IPR029057">
    <property type="entry name" value="PRTase-like"/>
</dbReference>
<proteinExistence type="predicted"/>
<evidence type="ECO:0000259" key="1">
    <source>
        <dbReference type="Pfam" id="PF00156"/>
    </source>
</evidence>
<dbReference type="CDD" id="cd06223">
    <property type="entry name" value="PRTases_typeI"/>
    <property type="match status" value="1"/>
</dbReference>
<dbReference type="Gene3D" id="3.30.1310.20">
    <property type="entry name" value="PRTase-like"/>
    <property type="match status" value="1"/>
</dbReference>
<dbReference type="GeneID" id="71965889"/>
<keyword evidence="3" id="KW-1185">Reference proteome</keyword>
<protein>
    <submittedName>
        <fullName evidence="2">Phosphoribosyltransferase</fullName>
    </submittedName>
</protein>
<accession>A0ABN6PCL8</accession>
<dbReference type="RefSeq" id="WP_248564286.1">
    <property type="nucleotide sequence ID" value="NZ_AP025698.1"/>
</dbReference>
<dbReference type="EMBL" id="AP025698">
    <property type="protein sequence ID" value="BDH79980.1"/>
    <property type="molecule type" value="Genomic_DNA"/>
</dbReference>
<evidence type="ECO:0000313" key="2">
    <source>
        <dbReference type="EMBL" id="BDH79980.1"/>
    </source>
</evidence>
<keyword evidence="2" id="KW-0328">Glycosyltransferase</keyword>
<dbReference type="InterPro" id="IPR000836">
    <property type="entry name" value="PRTase_dom"/>
</dbReference>
<gene>
    <name evidence="2" type="ORF">MTTB_13590</name>
</gene>
<sequence length="224" mass="24949">MTKIIEDRNLRDKFFVFRDREEAGEILAKMLEDYKDSDAIVLGIPAGGVPVASIIAEKLNLTLDVLVVSKVTLPWNREAGYGAVAFDGTIKLNQELIDSLGLTGEEIEEGVRETLQKVKRRVRIFRGDKPPLELRNRTIIVVDDGLASGYTMLTALDALRRAGAAKIIVAVPTANLDAIKRIEDRADFVYSPNIRQAYPYAVADAYKNWSDVSEEEVRRILQGS</sequence>
<reference evidence="2 3" key="1">
    <citation type="submission" date="2022-04" db="EMBL/GenBank/DDBJ databases">
        <title>Complete genome of Methanothermobacter tenebrarum strain RMAS.</title>
        <authorList>
            <person name="Nakamura K."/>
            <person name="Oshima K."/>
            <person name="Hattori M."/>
            <person name="Kamagata Y."/>
            <person name="Takamizawa K."/>
        </authorList>
    </citation>
    <scope>NUCLEOTIDE SEQUENCE [LARGE SCALE GENOMIC DNA]</scope>
    <source>
        <strain evidence="2 3">RMAS</strain>
    </source>
</reference>
<feature type="domain" description="Phosphoribosyltransferase" evidence="1">
    <location>
        <begin position="23"/>
        <end position="195"/>
    </location>
</feature>
<dbReference type="Proteomes" id="UP000831817">
    <property type="component" value="Chromosome"/>
</dbReference>
<dbReference type="Pfam" id="PF00156">
    <property type="entry name" value="Pribosyltran"/>
    <property type="match status" value="1"/>
</dbReference>
<evidence type="ECO:0000313" key="3">
    <source>
        <dbReference type="Proteomes" id="UP000831817"/>
    </source>
</evidence>
<name>A0ABN6PCL8_9EURY</name>
<dbReference type="SUPFAM" id="SSF53271">
    <property type="entry name" value="PRTase-like"/>
    <property type="match status" value="1"/>
</dbReference>
<dbReference type="GO" id="GO:0016757">
    <property type="term" value="F:glycosyltransferase activity"/>
    <property type="evidence" value="ECO:0007669"/>
    <property type="project" value="UniProtKB-KW"/>
</dbReference>
<organism evidence="2 3">
    <name type="scientific">Methanothermobacter tenebrarum</name>
    <dbReference type="NCBI Taxonomy" id="680118"/>
    <lineage>
        <taxon>Archaea</taxon>
        <taxon>Methanobacteriati</taxon>
        <taxon>Methanobacteriota</taxon>
        <taxon>Methanomada group</taxon>
        <taxon>Methanobacteria</taxon>
        <taxon>Methanobacteriales</taxon>
        <taxon>Methanobacteriaceae</taxon>
        <taxon>Methanothermobacter</taxon>
    </lineage>
</organism>
<keyword evidence="2" id="KW-0808">Transferase</keyword>
<dbReference type="Gene3D" id="3.40.50.2020">
    <property type="match status" value="1"/>
</dbReference>